<organism evidence="1">
    <name type="scientific">marine sediment metagenome</name>
    <dbReference type="NCBI Taxonomy" id="412755"/>
    <lineage>
        <taxon>unclassified sequences</taxon>
        <taxon>metagenomes</taxon>
        <taxon>ecological metagenomes</taxon>
    </lineage>
</organism>
<protein>
    <submittedName>
        <fullName evidence="1">Uncharacterized protein</fullName>
    </submittedName>
</protein>
<reference evidence="1" key="1">
    <citation type="journal article" date="2015" name="Nature">
        <title>Complex archaea that bridge the gap between prokaryotes and eukaryotes.</title>
        <authorList>
            <person name="Spang A."/>
            <person name="Saw J.H."/>
            <person name="Jorgensen S.L."/>
            <person name="Zaremba-Niedzwiedzka K."/>
            <person name="Martijn J."/>
            <person name="Lind A.E."/>
            <person name="van Eijk R."/>
            <person name="Schleper C."/>
            <person name="Guy L."/>
            <person name="Ettema T.J."/>
        </authorList>
    </citation>
    <scope>NUCLEOTIDE SEQUENCE</scope>
</reference>
<sequence>MRVALLGLKDKEAMSRRLNLTVTYDVKADTFVVNSDIKPEMRREVLADFIRSQIGAGKDDTPVVERDVYTIKLQLDLSDDTFYVEHDCGNKGLRDGILMHVLETAQMD</sequence>
<dbReference type="AlphaFoldDB" id="A0A0F9R3L0"/>
<gene>
    <name evidence="1" type="ORF">LCGC14_0941720</name>
</gene>
<accession>A0A0F9R3L0</accession>
<comment type="caution">
    <text evidence="1">The sequence shown here is derived from an EMBL/GenBank/DDBJ whole genome shotgun (WGS) entry which is preliminary data.</text>
</comment>
<evidence type="ECO:0000313" key="1">
    <source>
        <dbReference type="EMBL" id="KKN19846.1"/>
    </source>
</evidence>
<proteinExistence type="predicted"/>
<dbReference type="EMBL" id="LAZR01003298">
    <property type="protein sequence ID" value="KKN19846.1"/>
    <property type="molecule type" value="Genomic_DNA"/>
</dbReference>
<name>A0A0F9R3L0_9ZZZZ</name>